<evidence type="ECO:0000256" key="3">
    <source>
        <dbReference type="ARBA" id="ARBA00023159"/>
    </source>
</evidence>
<organism evidence="6 7">
    <name type="scientific">Candidatus Reconcilbacillus cellulovorans</name>
    <dbReference type="NCBI Taxonomy" id="1906605"/>
    <lineage>
        <taxon>Bacteria</taxon>
        <taxon>Bacillati</taxon>
        <taxon>Bacillota</taxon>
        <taxon>Bacilli</taxon>
        <taxon>Bacillales</taxon>
        <taxon>Paenibacillaceae</taxon>
        <taxon>Candidatus Reconcilbacillus</taxon>
    </lineage>
</organism>
<dbReference type="SUPFAM" id="SSF46689">
    <property type="entry name" value="Homeodomain-like"/>
    <property type="match status" value="2"/>
</dbReference>
<evidence type="ECO:0000256" key="4">
    <source>
        <dbReference type="ARBA" id="ARBA00023163"/>
    </source>
</evidence>
<dbReference type="SUPFAM" id="SSF51215">
    <property type="entry name" value="Regulatory protein AraC"/>
    <property type="match status" value="1"/>
</dbReference>
<dbReference type="InterPro" id="IPR050204">
    <property type="entry name" value="AraC_XylS_family_regulators"/>
</dbReference>
<dbReference type="CDD" id="cd02208">
    <property type="entry name" value="cupin_RmlC-like"/>
    <property type="match status" value="1"/>
</dbReference>
<dbReference type="PROSITE" id="PS01124">
    <property type="entry name" value="HTH_ARAC_FAMILY_2"/>
    <property type="match status" value="1"/>
</dbReference>
<dbReference type="InterPro" id="IPR037923">
    <property type="entry name" value="HTH-like"/>
</dbReference>
<dbReference type="PROSITE" id="PS00041">
    <property type="entry name" value="HTH_ARAC_FAMILY_1"/>
    <property type="match status" value="1"/>
</dbReference>
<dbReference type="Gene3D" id="2.60.120.10">
    <property type="entry name" value="Jelly Rolls"/>
    <property type="match status" value="1"/>
</dbReference>
<gene>
    <name evidence="6" type="ORF">BLM47_13605</name>
</gene>
<evidence type="ECO:0000256" key="1">
    <source>
        <dbReference type="ARBA" id="ARBA00023015"/>
    </source>
</evidence>
<dbReference type="Proteomes" id="UP000243688">
    <property type="component" value="Unassembled WGS sequence"/>
</dbReference>
<accession>A0A2A6DXE3</accession>
<dbReference type="InterPro" id="IPR018060">
    <property type="entry name" value="HTH_AraC"/>
</dbReference>
<dbReference type="InterPro" id="IPR014710">
    <property type="entry name" value="RmlC-like_jellyroll"/>
</dbReference>
<dbReference type="PRINTS" id="PR00032">
    <property type="entry name" value="HTHARAC"/>
</dbReference>
<evidence type="ECO:0000313" key="7">
    <source>
        <dbReference type="Proteomes" id="UP000243688"/>
    </source>
</evidence>
<keyword evidence="1" id="KW-0805">Transcription regulation</keyword>
<evidence type="ECO:0000256" key="2">
    <source>
        <dbReference type="ARBA" id="ARBA00023125"/>
    </source>
</evidence>
<dbReference type="InterPro" id="IPR013096">
    <property type="entry name" value="Cupin_2"/>
</dbReference>
<dbReference type="EMBL" id="MOXJ01000052">
    <property type="protein sequence ID" value="PDO09246.1"/>
    <property type="molecule type" value="Genomic_DNA"/>
</dbReference>
<dbReference type="GO" id="GO:0043565">
    <property type="term" value="F:sequence-specific DNA binding"/>
    <property type="evidence" value="ECO:0007669"/>
    <property type="project" value="InterPro"/>
</dbReference>
<dbReference type="InterPro" id="IPR020449">
    <property type="entry name" value="Tscrpt_reg_AraC-type_HTH"/>
</dbReference>
<dbReference type="Pfam" id="PF07883">
    <property type="entry name" value="Cupin_2"/>
    <property type="match status" value="1"/>
</dbReference>
<dbReference type="GO" id="GO:0003700">
    <property type="term" value="F:DNA-binding transcription factor activity"/>
    <property type="evidence" value="ECO:0007669"/>
    <property type="project" value="InterPro"/>
</dbReference>
<reference evidence="6 7" key="1">
    <citation type="submission" date="2016-12" db="EMBL/GenBank/DDBJ databases">
        <title>Candidatus Reconcilibacillus cellulovorans genome.</title>
        <authorList>
            <person name="Kolinko S."/>
            <person name="Wu Y.-W."/>
            <person name="Tachea F."/>
            <person name="Denzel E."/>
            <person name="Hiras J."/>
            <person name="Baecker N."/>
            <person name="Chan L.J."/>
            <person name="Eichorst S.A."/>
            <person name="Frey D."/>
            <person name="Adams P.D."/>
            <person name="Pray T."/>
            <person name="Tanjore D."/>
            <person name="Petzold C.J."/>
            <person name="Gladden J.M."/>
            <person name="Simmons B.A."/>
            <person name="Singer S.W."/>
        </authorList>
    </citation>
    <scope>NUCLEOTIDE SEQUENCE [LARGE SCALE GENOMIC DNA]</scope>
    <source>
        <strain evidence="6">JTherm</strain>
    </source>
</reference>
<feature type="domain" description="HTH araC/xylS-type" evidence="5">
    <location>
        <begin position="197"/>
        <end position="295"/>
    </location>
</feature>
<keyword evidence="4" id="KW-0804">Transcription</keyword>
<name>A0A2A6DXE3_9BACL</name>
<dbReference type="SMART" id="SM00342">
    <property type="entry name" value="HTH_ARAC"/>
    <property type="match status" value="1"/>
</dbReference>
<sequence length="302" mass="34444">MDAETRESLKENRSHGNAAFPVGVYRIANAAGDPIVACHWHDEAEFFYLFRGEVLFQSGTESFILRAGEAAFVPGGRIHGVFASPSAPATPCEFGAVVFDWTFLESPAYDTVQVNYVRPLAEQRRSLPPVVRGDSDWGRRTLACVEEIVRASERRPPGMELLVKSLMFRILAEIAASGRWVELLPPTRNDERARRLKAALDYMHQHYDRRIRLAELAEIVRMSEGQFCRFFKIMTGKTPIEYLNGYRIGKAAALLADPNRKIHDIALEVGFDSLNHFIRTFRRHMRCTPSQYRRRHDGRPLP</sequence>
<evidence type="ECO:0000313" key="6">
    <source>
        <dbReference type="EMBL" id="PDO09246.1"/>
    </source>
</evidence>
<dbReference type="InterPro" id="IPR009057">
    <property type="entry name" value="Homeodomain-like_sf"/>
</dbReference>
<dbReference type="AlphaFoldDB" id="A0A2A6DXE3"/>
<evidence type="ECO:0000259" key="5">
    <source>
        <dbReference type="PROSITE" id="PS01124"/>
    </source>
</evidence>
<dbReference type="PANTHER" id="PTHR46796:SF6">
    <property type="entry name" value="ARAC SUBFAMILY"/>
    <property type="match status" value="1"/>
</dbReference>
<keyword evidence="3" id="KW-0010">Activator</keyword>
<dbReference type="PANTHER" id="PTHR46796">
    <property type="entry name" value="HTH-TYPE TRANSCRIPTIONAL ACTIVATOR RHAS-RELATED"/>
    <property type="match status" value="1"/>
</dbReference>
<dbReference type="Gene3D" id="1.10.10.60">
    <property type="entry name" value="Homeodomain-like"/>
    <property type="match status" value="2"/>
</dbReference>
<dbReference type="InterPro" id="IPR018062">
    <property type="entry name" value="HTH_AraC-typ_CS"/>
</dbReference>
<protein>
    <recommendedName>
        <fullName evidence="5">HTH araC/xylS-type domain-containing protein</fullName>
    </recommendedName>
</protein>
<dbReference type="Pfam" id="PF12833">
    <property type="entry name" value="HTH_18"/>
    <property type="match status" value="1"/>
</dbReference>
<comment type="caution">
    <text evidence="6">The sequence shown here is derived from an EMBL/GenBank/DDBJ whole genome shotgun (WGS) entry which is preliminary data.</text>
</comment>
<proteinExistence type="predicted"/>
<keyword evidence="2" id="KW-0238">DNA-binding</keyword>